<dbReference type="Proteomes" id="UP001630127">
    <property type="component" value="Unassembled WGS sequence"/>
</dbReference>
<proteinExistence type="predicted"/>
<sequence>MPKSSSNASWSQQQSYVQQSDKNPYISNILASIPILVKAKSSSARSIPDTAIEMLANSRHKLHQSTSPCPDPQLAF</sequence>
<reference evidence="1 2" key="1">
    <citation type="submission" date="2024-11" db="EMBL/GenBank/DDBJ databases">
        <title>A near-complete genome assembly of Cinchona calisaya.</title>
        <authorList>
            <person name="Lian D.C."/>
            <person name="Zhao X.W."/>
            <person name="Wei L."/>
        </authorList>
    </citation>
    <scope>NUCLEOTIDE SEQUENCE [LARGE SCALE GENOMIC DNA]</scope>
    <source>
        <tissue evidence="1">Nenye</tissue>
    </source>
</reference>
<accession>A0ABD2Z5I7</accession>
<dbReference type="AlphaFoldDB" id="A0ABD2Z5I7"/>
<evidence type="ECO:0000313" key="1">
    <source>
        <dbReference type="EMBL" id="KAL3514059.1"/>
    </source>
</evidence>
<evidence type="ECO:0000313" key="2">
    <source>
        <dbReference type="Proteomes" id="UP001630127"/>
    </source>
</evidence>
<keyword evidence="2" id="KW-1185">Reference proteome</keyword>
<name>A0ABD2Z5I7_9GENT</name>
<gene>
    <name evidence="1" type="ORF">ACH5RR_026776</name>
</gene>
<organism evidence="1 2">
    <name type="scientific">Cinchona calisaya</name>
    <dbReference type="NCBI Taxonomy" id="153742"/>
    <lineage>
        <taxon>Eukaryota</taxon>
        <taxon>Viridiplantae</taxon>
        <taxon>Streptophyta</taxon>
        <taxon>Embryophyta</taxon>
        <taxon>Tracheophyta</taxon>
        <taxon>Spermatophyta</taxon>
        <taxon>Magnoliopsida</taxon>
        <taxon>eudicotyledons</taxon>
        <taxon>Gunneridae</taxon>
        <taxon>Pentapetalae</taxon>
        <taxon>asterids</taxon>
        <taxon>lamiids</taxon>
        <taxon>Gentianales</taxon>
        <taxon>Rubiaceae</taxon>
        <taxon>Cinchonoideae</taxon>
        <taxon>Cinchoneae</taxon>
        <taxon>Cinchona</taxon>
    </lineage>
</organism>
<protein>
    <submittedName>
        <fullName evidence="1">Uncharacterized protein</fullName>
    </submittedName>
</protein>
<comment type="caution">
    <text evidence="1">The sequence shown here is derived from an EMBL/GenBank/DDBJ whole genome shotgun (WGS) entry which is preliminary data.</text>
</comment>
<dbReference type="EMBL" id="JBJUIK010000011">
    <property type="protein sequence ID" value="KAL3514059.1"/>
    <property type="molecule type" value="Genomic_DNA"/>
</dbReference>